<evidence type="ECO:0000313" key="3">
    <source>
        <dbReference type="EMBL" id="EFN56650.1"/>
    </source>
</evidence>
<dbReference type="Pfam" id="PF00149">
    <property type="entry name" value="Metallophos"/>
    <property type="match status" value="1"/>
</dbReference>
<evidence type="ECO:0000256" key="1">
    <source>
        <dbReference type="SAM" id="MobiDB-lite"/>
    </source>
</evidence>
<feature type="domain" description="Calcineurin-like phosphoesterase" evidence="2">
    <location>
        <begin position="35"/>
        <end position="246"/>
    </location>
</feature>
<dbReference type="GeneID" id="17356135"/>
<dbReference type="Gene3D" id="3.60.21.10">
    <property type="match status" value="1"/>
</dbReference>
<dbReference type="KEGG" id="cvr:CHLNCDRAFT_144467"/>
<dbReference type="eggNOG" id="ENOG502R044">
    <property type="taxonomic scope" value="Eukaryota"/>
</dbReference>
<name>E1ZBH8_CHLVA</name>
<dbReference type="EMBL" id="GL433841">
    <property type="protein sequence ID" value="EFN56650.1"/>
    <property type="molecule type" value="Genomic_DNA"/>
</dbReference>
<dbReference type="InterPro" id="IPR004843">
    <property type="entry name" value="Calcineurin-like_PHP"/>
</dbReference>
<dbReference type="InterPro" id="IPR051918">
    <property type="entry name" value="STPP_CPPED1"/>
</dbReference>
<accession>E1ZBH8</accession>
<proteinExistence type="predicted"/>
<gene>
    <name evidence="3" type="ORF">CHLNCDRAFT_144467</name>
</gene>
<dbReference type="PANTHER" id="PTHR43143:SF4">
    <property type="entry name" value="CALCINEURIN-LIKE PHOSPHOESTERASE DOMAIN-CONTAINING PROTEIN"/>
    <property type="match status" value="1"/>
</dbReference>
<dbReference type="AlphaFoldDB" id="E1ZBH8"/>
<dbReference type="Proteomes" id="UP000008141">
    <property type="component" value="Unassembled WGS sequence"/>
</dbReference>
<feature type="region of interest" description="Disordered" evidence="1">
    <location>
        <begin position="468"/>
        <end position="492"/>
    </location>
</feature>
<dbReference type="RefSeq" id="XP_005848752.1">
    <property type="nucleotide sequence ID" value="XM_005848690.1"/>
</dbReference>
<dbReference type="InterPro" id="IPR029052">
    <property type="entry name" value="Metallo-depent_PP-like"/>
</dbReference>
<evidence type="ECO:0000259" key="2">
    <source>
        <dbReference type="Pfam" id="PF00149"/>
    </source>
</evidence>
<dbReference type="OMA" id="NANSHHE"/>
<evidence type="ECO:0000313" key="4">
    <source>
        <dbReference type="Proteomes" id="UP000008141"/>
    </source>
</evidence>
<keyword evidence="4" id="KW-1185">Reference proteome</keyword>
<dbReference type="OrthoDB" id="10260867at2759"/>
<sequence length="492" mass="53633">MVQAAGVAGAPSGPAEHFQGLRGFDDRNAPSFACAIMGDLHLEPGHAMAQFEEARRQLITAINEPGVAAPRVVQLGDLGGYKFRPGSRDCFQRGLEYLAGFGAPTTLVLGNHDLEGDEFETDEENLAAWHETFCQKHFWAADVGPATFIGLSTVRFRSNPWSVHEVHVDEEQRAFFRERLAAAAAAGRPVVVFTHAPILGSGLKVVQTVHVKNRCAWLNHSSNPHEFIDLVHQHPNIRLWFSGHFHLSHNYADSISVVGGTAFVLTGVIGECNRDGFRHSRLLKGTAEGYELYTMDHDTGALRLDLAHRWDDPSAPHPLLPEEELICDPSAGWLCSQVECSVDDSQLSSAIDLPPAVTWLNAGPGCMLAVQASASLPSGLADLTDEIIVEYDTRCMSPIGLVSMDLPDDCSVGLVDAQGRAVDAVHTDGSAAVAVEIHKEDGELHQRIKRNQAGGFFQIYQHNKWNAKKKKQAEEAAARQAQQQQEDALAAR</sequence>
<dbReference type="SUPFAM" id="SSF56300">
    <property type="entry name" value="Metallo-dependent phosphatases"/>
    <property type="match status" value="1"/>
</dbReference>
<dbReference type="GO" id="GO:0016787">
    <property type="term" value="F:hydrolase activity"/>
    <property type="evidence" value="ECO:0007669"/>
    <property type="project" value="InterPro"/>
</dbReference>
<dbReference type="InParanoid" id="E1ZBH8"/>
<organism evidence="4">
    <name type="scientific">Chlorella variabilis</name>
    <name type="common">Green alga</name>
    <dbReference type="NCBI Taxonomy" id="554065"/>
    <lineage>
        <taxon>Eukaryota</taxon>
        <taxon>Viridiplantae</taxon>
        <taxon>Chlorophyta</taxon>
        <taxon>core chlorophytes</taxon>
        <taxon>Trebouxiophyceae</taxon>
        <taxon>Chlorellales</taxon>
        <taxon>Chlorellaceae</taxon>
        <taxon>Chlorella clade</taxon>
        <taxon>Chlorella</taxon>
    </lineage>
</organism>
<protein>
    <submittedName>
        <fullName evidence="3">Expressed protein</fullName>
    </submittedName>
</protein>
<feature type="compositionally biased region" description="Low complexity" evidence="1">
    <location>
        <begin position="1"/>
        <end position="15"/>
    </location>
</feature>
<feature type="compositionally biased region" description="Low complexity" evidence="1">
    <location>
        <begin position="478"/>
        <end position="492"/>
    </location>
</feature>
<feature type="region of interest" description="Disordered" evidence="1">
    <location>
        <begin position="1"/>
        <end position="21"/>
    </location>
</feature>
<reference evidence="3 4" key="1">
    <citation type="journal article" date="2010" name="Plant Cell">
        <title>The Chlorella variabilis NC64A genome reveals adaptation to photosymbiosis, coevolution with viruses, and cryptic sex.</title>
        <authorList>
            <person name="Blanc G."/>
            <person name="Duncan G."/>
            <person name="Agarkova I."/>
            <person name="Borodovsky M."/>
            <person name="Gurnon J."/>
            <person name="Kuo A."/>
            <person name="Lindquist E."/>
            <person name="Lucas S."/>
            <person name="Pangilinan J."/>
            <person name="Polle J."/>
            <person name="Salamov A."/>
            <person name="Terry A."/>
            <person name="Yamada T."/>
            <person name="Dunigan D.D."/>
            <person name="Grigoriev I.V."/>
            <person name="Claverie J.M."/>
            <person name="Van Etten J.L."/>
        </authorList>
    </citation>
    <scope>NUCLEOTIDE SEQUENCE [LARGE SCALE GENOMIC DNA]</scope>
    <source>
        <strain evidence="3 4">NC64A</strain>
    </source>
</reference>
<dbReference type="PANTHER" id="PTHR43143">
    <property type="entry name" value="METALLOPHOSPHOESTERASE, CALCINEURIN SUPERFAMILY"/>
    <property type="match status" value="1"/>
</dbReference>